<keyword evidence="2" id="KW-1185">Reference proteome</keyword>
<evidence type="ECO:0000313" key="1">
    <source>
        <dbReference type="EMBL" id="PVU94500.1"/>
    </source>
</evidence>
<proteinExistence type="predicted"/>
<gene>
    <name evidence="1" type="ORF">BB559_002984</name>
</gene>
<name>A0A2T9YQ66_9FUNG</name>
<comment type="caution">
    <text evidence="1">The sequence shown here is derived from an EMBL/GenBank/DDBJ whole genome shotgun (WGS) entry which is preliminary data.</text>
</comment>
<dbReference type="Proteomes" id="UP000245699">
    <property type="component" value="Unassembled WGS sequence"/>
</dbReference>
<evidence type="ECO:0000313" key="2">
    <source>
        <dbReference type="Proteomes" id="UP000245699"/>
    </source>
</evidence>
<organism evidence="1 2">
    <name type="scientific">Furculomyces boomerangus</name>
    <dbReference type="NCBI Taxonomy" id="61424"/>
    <lineage>
        <taxon>Eukaryota</taxon>
        <taxon>Fungi</taxon>
        <taxon>Fungi incertae sedis</taxon>
        <taxon>Zoopagomycota</taxon>
        <taxon>Kickxellomycotina</taxon>
        <taxon>Harpellomycetes</taxon>
        <taxon>Harpellales</taxon>
        <taxon>Harpellaceae</taxon>
        <taxon>Furculomyces</taxon>
    </lineage>
</organism>
<sequence>MEILQLFRNLDERSRIKLLKEIVAETTPYEKLHLKKALSMNSDGRFDMFSCLNEDVVYSILSLFNLKQIVLLLSASISISSNTNS</sequence>
<protein>
    <submittedName>
        <fullName evidence="1">Uncharacterized protein</fullName>
    </submittedName>
</protein>
<reference evidence="1 2" key="1">
    <citation type="journal article" date="2018" name="MBio">
        <title>Comparative Genomics Reveals the Core Gene Toolbox for the Fungus-Insect Symbiosis.</title>
        <authorList>
            <person name="Wang Y."/>
            <person name="Stata M."/>
            <person name="Wang W."/>
            <person name="Stajich J.E."/>
            <person name="White M.M."/>
            <person name="Moncalvo J.M."/>
        </authorList>
    </citation>
    <scope>NUCLEOTIDE SEQUENCE [LARGE SCALE GENOMIC DNA]</scope>
    <source>
        <strain evidence="1 2">AUS-77-4</strain>
    </source>
</reference>
<dbReference type="OrthoDB" id="265044at2759"/>
<accession>A0A2T9YQ66</accession>
<dbReference type="AlphaFoldDB" id="A0A2T9YQ66"/>
<dbReference type="EMBL" id="MBFT01000245">
    <property type="protein sequence ID" value="PVU94500.1"/>
    <property type="molecule type" value="Genomic_DNA"/>
</dbReference>